<dbReference type="EMBL" id="CP003418">
    <property type="protein sequence ID" value="AFH48379.1"/>
    <property type="molecule type" value="Genomic_DNA"/>
</dbReference>
<dbReference type="PROSITE" id="PS51125">
    <property type="entry name" value="NHL"/>
    <property type="match status" value="1"/>
</dbReference>
<keyword evidence="3" id="KW-1133">Transmembrane helix</keyword>
<dbReference type="HOGENOM" id="CLU_828158_0_0_10"/>
<dbReference type="Proteomes" id="UP000007394">
    <property type="component" value="Chromosome"/>
</dbReference>
<organism evidence="4 5">
    <name type="scientific">Ignavibacterium album (strain DSM 19864 / JCM 16511 / NBRC 101810 / Mat9-16)</name>
    <dbReference type="NCBI Taxonomy" id="945713"/>
    <lineage>
        <taxon>Bacteria</taxon>
        <taxon>Pseudomonadati</taxon>
        <taxon>Ignavibacteriota</taxon>
        <taxon>Ignavibacteria</taxon>
        <taxon>Ignavibacteriales</taxon>
        <taxon>Ignavibacteriaceae</taxon>
        <taxon>Ignavibacterium</taxon>
    </lineage>
</organism>
<reference evidence="4 5" key="1">
    <citation type="journal article" date="2012" name="Front. Microbiol.">
        <title>Complete genome of Ignavibacterium album, a metabolically versatile, flagellated, facultative anaerobe from the phylum Chlorobi.</title>
        <authorList>
            <person name="Liu Z."/>
            <person name="Frigaard N.-U."/>
            <person name="Vogl K."/>
            <person name="Iino T."/>
            <person name="Ohkuma M."/>
            <person name="Overmann J."/>
            <person name="Bryant D.A."/>
        </authorList>
    </citation>
    <scope>NUCLEOTIDE SEQUENCE [LARGE SCALE GENOMIC DNA]</scope>
    <source>
        <strain evidence="5">DSM 19864 / JCM 16511 / NBRC 101810 / Mat9-16</strain>
    </source>
</reference>
<feature type="repeat" description="NHL" evidence="2">
    <location>
        <begin position="117"/>
        <end position="154"/>
    </location>
</feature>
<dbReference type="eggNOG" id="COG3391">
    <property type="taxonomic scope" value="Bacteria"/>
</dbReference>
<accession>I0AHC2</accession>
<evidence type="ECO:0000313" key="4">
    <source>
        <dbReference type="EMBL" id="AFH48379.1"/>
    </source>
</evidence>
<feature type="transmembrane region" description="Helical" evidence="3">
    <location>
        <begin position="6"/>
        <end position="24"/>
    </location>
</feature>
<keyword evidence="3" id="KW-0472">Membrane</keyword>
<dbReference type="KEGG" id="ial:IALB_0667"/>
<evidence type="ECO:0000256" key="3">
    <source>
        <dbReference type="SAM" id="Phobius"/>
    </source>
</evidence>
<keyword evidence="1" id="KW-0677">Repeat</keyword>
<name>I0AHC2_IGNAJ</name>
<dbReference type="OrthoDB" id="1097750at2"/>
<dbReference type="SUPFAM" id="SSF101898">
    <property type="entry name" value="NHL repeat"/>
    <property type="match status" value="1"/>
</dbReference>
<dbReference type="AlphaFoldDB" id="I0AHC2"/>
<evidence type="ECO:0000313" key="5">
    <source>
        <dbReference type="Proteomes" id="UP000007394"/>
    </source>
</evidence>
<dbReference type="Gene3D" id="2.120.10.30">
    <property type="entry name" value="TolB, C-terminal domain"/>
    <property type="match status" value="1"/>
</dbReference>
<dbReference type="PATRIC" id="fig|945713.3.peg.671"/>
<dbReference type="Pfam" id="PF17170">
    <property type="entry name" value="DUF5128"/>
    <property type="match status" value="1"/>
</dbReference>
<evidence type="ECO:0000256" key="2">
    <source>
        <dbReference type="PROSITE-ProRule" id="PRU00504"/>
    </source>
</evidence>
<evidence type="ECO:0000256" key="1">
    <source>
        <dbReference type="ARBA" id="ARBA00022737"/>
    </source>
</evidence>
<sequence length="346" mass="39830">MKLKLIITFIIVFGLVFILKFFFLNDTEKNKIYNIDESTSSPKILITVQSQKSNKRNIKELNVNLLKKINLDDLNILQPYKIYTADSNIIYILDFSIPCVKQLNLKTLKITVFGKGKGTGPGELLNPTDFAVDKNKNVWILDGAQNSVLKFDSKGNYLLSIKPNHLVYRVGINSQNKMYLISSSSKYLFHQFNENQHIKSFGEIISEQEKFAILLSGKLSVDSNDNLYFATNRSYLLFSYKPEGEFRFAINTIEGENLIPEPAAMSKDIIVLPKKFTNIDIINDANNIYLLNRDGVKGKSFIDIYSSQDGLYKYSYVFPYEIQTFSVLPDKLFLVDNFYLYIFNYQ</sequence>
<dbReference type="RefSeq" id="WP_014559537.1">
    <property type="nucleotide sequence ID" value="NC_017464.1"/>
</dbReference>
<protein>
    <recommendedName>
        <fullName evidence="6">NHL repeat protein</fullName>
    </recommendedName>
</protein>
<keyword evidence="3" id="KW-0812">Transmembrane</keyword>
<gene>
    <name evidence="4" type="ordered locus">IALB_0667</name>
</gene>
<dbReference type="InterPro" id="IPR011042">
    <property type="entry name" value="6-blade_b-propeller_TolB-like"/>
</dbReference>
<proteinExistence type="predicted"/>
<keyword evidence="5" id="KW-1185">Reference proteome</keyword>
<evidence type="ECO:0008006" key="6">
    <source>
        <dbReference type="Google" id="ProtNLM"/>
    </source>
</evidence>
<dbReference type="InterPro" id="IPR001258">
    <property type="entry name" value="NHL_repeat"/>
</dbReference>